<proteinExistence type="predicted"/>
<comment type="caution">
    <text evidence="2">The sequence shown here is derived from an EMBL/GenBank/DDBJ whole genome shotgun (WGS) entry which is preliminary data.</text>
</comment>
<protein>
    <submittedName>
        <fullName evidence="2">Uncharacterized protein</fullName>
    </submittedName>
</protein>
<dbReference type="Proteomes" id="UP000234345">
    <property type="component" value="Unassembled WGS sequence"/>
</dbReference>
<accession>A0A7Z7IYR1</accession>
<evidence type="ECO:0000256" key="1">
    <source>
        <dbReference type="SAM" id="MobiDB-lite"/>
    </source>
</evidence>
<dbReference type="AlphaFoldDB" id="A0A7Z7IYR1"/>
<evidence type="ECO:0000313" key="3">
    <source>
        <dbReference type="Proteomes" id="UP000234345"/>
    </source>
</evidence>
<feature type="region of interest" description="Disordered" evidence="1">
    <location>
        <begin position="1"/>
        <end position="30"/>
    </location>
</feature>
<dbReference type="EMBL" id="OCZC01000043">
    <property type="protein sequence ID" value="SOO22688.1"/>
    <property type="molecule type" value="Genomic_DNA"/>
</dbReference>
<name>A0A7Z7IYR1_XANCH</name>
<evidence type="ECO:0000313" key="2">
    <source>
        <dbReference type="EMBL" id="SOO22688.1"/>
    </source>
</evidence>
<organism evidence="2 3">
    <name type="scientific">Xanthomonas campestris pv. phaseoli</name>
    <dbReference type="NCBI Taxonomy" id="317013"/>
    <lineage>
        <taxon>Bacteria</taxon>
        <taxon>Pseudomonadati</taxon>
        <taxon>Pseudomonadota</taxon>
        <taxon>Gammaproteobacteria</taxon>
        <taxon>Lysobacterales</taxon>
        <taxon>Lysobacteraceae</taxon>
        <taxon>Xanthomonas</taxon>
    </lineage>
</organism>
<sequence>MRDGTQHAEQASDQADATPGLSGCQRNQGKGCAALSPAVKLHAGTLVQLDLRSQTPYSSSTA</sequence>
<gene>
    <name evidence="2" type="ORF">XFF6991_150452</name>
</gene>
<reference evidence="2 3" key="1">
    <citation type="submission" date="2017-10" db="EMBL/GenBank/DDBJ databases">
        <authorList>
            <person name="Regsiter A."/>
            <person name="William W."/>
        </authorList>
    </citation>
    <scope>NUCLEOTIDE SEQUENCE [LARGE SCALE GENOMIC DNA]</scope>
    <source>
        <strain evidence="2 3">CFBP6991</strain>
    </source>
</reference>